<dbReference type="Gene3D" id="3.30.70.1350">
    <property type="entry name" value="Cation efflux protein, cytoplasmic domain"/>
    <property type="match status" value="1"/>
</dbReference>
<reference evidence="11" key="3">
    <citation type="submission" date="2018-07" db="EMBL/GenBank/DDBJ databases">
        <title>WGS assembly of Glycine max.</title>
        <authorList>
            <person name="Schmutz J."/>
            <person name="Cannon S."/>
            <person name="Schlueter J."/>
            <person name="Ma J."/>
            <person name="Mitros T."/>
            <person name="Nelson W."/>
            <person name="Hyten D."/>
            <person name="Song Q."/>
            <person name="Thelen J."/>
            <person name="Cheng J."/>
            <person name="Xu D."/>
            <person name="Hellsten U."/>
            <person name="May G."/>
            <person name="Yu Y."/>
            <person name="Sakurai T."/>
            <person name="Umezawa T."/>
            <person name="Bhattacharyya M."/>
            <person name="Sandhu D."/>
            <person name="Valliyodan B."/>
            <person name="Lindquist E."/>
            <person name="Peto M."/>
            <person name="Grant D."/>
            <person name="Shu S."/>
            <person name="Goodstein D."/>
            <person name="Barry K."/>
            <person name="Futrell-Griggs M."/>
            <person name="Abernathy B."/>
            <person name="Du J."/>
            <person name="Tian Z."/>
            <person name="Zhu L."/>
            <person name="Gill N."/>
            <person name="Joshi T."/>
            <person name="Libault M."/>
            <person name="Sethuraman A."/>
            <person name="Zhang X."/>
            <person name="Shinozaki K."/>
            <person name="Nguyen H."/>
            <person name="Wing R."/>
            <person name="Cregan P."/>
            <person name="Specht J."/>
            <person name="Grimwood J."/>
            <person name="Rokhsar D."/>
            <person name="Stacey G."/>
            <person name="Shoemaker R."/>
            <person name="Jackson S."/>
        </authorList>
    </citation>
    <scope>NUCLEOTIDE SEQUENCE</scope>
    <source>
        <tissue evidence="11">Callus</tissue>
    </source>
</reference>
<dbReference type="InterPro" id="IPR050291">
    <property type="entry name" value="CDF_Transporter"/>
</dbReference>
<reference evidence="12" key="2">
    <citation type="submission" date="2018-02" db="UniProtKB">
        <authorList>
            <consortium name="EnsemblPlants"/>
        </authorList>
    </citation>
    <scope>IDENTIFICATION</scope>
    <source>
        <strain evidence="12">Williams 82</strain>
    </source>
</reference>
<proteinExistence type="predicted"/>
<evidence type="ECO:0000256" key="7">
    <source>
        <dbReference type="ARBA" id="ARBA00023136"/>
    </source>
</evidence>
<comment type="function">
    <text evidence="1">Involved in sequestration of excess metal in the cytoplasm into vacuoles to maintain metal homeostasis.</text>
</comment>
<evidence type="ECO:0000256" key="3">
    <source>
        <dbReference type="ARBA" id="ARBA00022448"/>
    </source>
</evidence>
<evidence type="ECO:0000256" key="8">
    <source>
        <dbReference type="SAM" id="Phobius"/>
    </source>
</evidence>
<keyword evidence="7 8" id="KW-0472">Membrane</keyword>
<dbReference type="Proteomes" id="UP000008827">
    <property type="component" value="Chromosome 18"/>
</dbReference>
<feature type="domain" description="Cation efflux protein transmembrane" evidence="9">
    <location>
        <begin position="2"/>
        <end position="195"/>
    </location>
</feature>
<dbReference type="Pfam" id="PF16916">
    <property type="entry name" value="ZT_dimer"/>
    <property type="match status" value="1"/>
</dbReference>
<evidence type="ECO:0000256" key="6">
    <source>
        <dbReference type="ARBA" id="ARBA00022989"/>
    </source>
</evidence>
<dbReference type="Gene3D" id="1.20.1510.10">
    <property type="entry name" value="Cation efflux protein transmembrane domain"/>
    <property type="match status" value="1"/>
</dbReference>
<keyword evidence="5 8" id="KW-0812">Transmembrane</keyword>
<dbReference type="SUPFAM" id="SSF161111">
    <property type="entry name" value="Cation efflux protein transmembrane domain-like"/>
    <property type="match status" value="1"/>
</dbReference>
<dbReference type="PaxDb" id="3847-GLYMA18G05690.1"/>
<feature type="domain" description="Cation efflux protein cytoplasmic" evidence="10">
    <location>
        <begin position="200"/>
        <end position="274"/>
    </location>
</feature>
<dbReference type="GO" id="GO:0005384">
    <property type="term" value="F:manganese ion transmembrane transporter activity"/>
    <property type="evidence" value="ECO:0000318"/>
    <property type="project" value="GO_Central"/>
</dbReference>
<evidence type="ECO:0000256" key="2">
    <source>
        <dbReference type="ARBA" id="ARBA00004128"/>
    </source>
</evidence>
<name>A0A0R0F7R2_SOYBN</name>
<feature type="transmembrane region" description="Helical" evidence="8">
    <location>
        <begin position="69"/>
        <end position="87"/>
    </location>
</feature>
<evidence type="ECO:0000259" key="10">
    <source>
        <dbReference type="Pfam" id="PF16916"/>
    </source>
</evidence>
<dbReference type="PANTHER" id="PTHR43840">
    <property type="entry name" value="MITOCHONDRIAL METAL TRANSPORTER 1-RELATED"/>
    <property type="match status" value="1"/>
</dbReference>
<dbReference type="NCBIfam" id="TIGR01297">
    <property type="entry name" value="CDF"/>
    <property type="match status" value="1"/>
</dbReference>
<evidence type="ECO:0000313" key="12">
    <source>
        <dbReference type="EnsemblPlants" id="KRG98100"/>
    </source>
</evidence>
<dbReference type="FunFam" id="1.20.1510.10:FF:000015">
    <property type="entry name" value="Metal tolerance protein 4"/>
    <property type="match status" value="1"/>
</dbReference>
<dbReference type="OMA" id="DCKTDVY"/>
<feature type="transmembrane region" description="Helical" evidence="8">
    <location>
        <begin position="38"/>
        <end position="57"/>
    </location>
</feature>
<dbReference type="Gramene" id="KRG98100">
    <property type="protein sequence ID" value="KRG98100"/>
    <property type="gene ID" value="GLYMA_18G050400"/>
</dbReference>
<dbReference type="EnsemblPlants" id="KRG98100">
    <property type="protein sequence ID" value="KRG98100"/>
    <property type="gene ID" value="GLYMA_18G050400"/>
</dbReference>
<evidence type="ECO:0000259" key="9">
    <source>
        <dbReference type="Pfam" id="PF01545"/>
    </source>
</evidence>
<reference evidence="11 12" key="1">
    <citation type="journal article" date="2010" name="Nature">
        <title>Genome sequence of the palaeopolyploid soybean.</title>
        <authorList>
            <person name="Schmutz J."/>
            <person name="Cannon S.B."/>
            <person name="Schlueter J."/>
            <person name="Ma J."/>
            <person name="Mitros T."/>
            <person name="Nelson W."/>
            <person name="Hyten D.L."/>
            <person name="Song Q."/>
            <person name="Thelen J.J."/>
            <person name="Cheng J."/>
            <person name="Xu D."/>
            <person name="Hellsten U."/>
            <person name="May G.D."/>
            <person name="Yu Y."/>
            <person name="Sakurai T."/>
            <person name="Umezawa T."/>
            <person name="Bhattacharyya M.K."/>
            <person name="Sandhu D."/>
            <person name="Valliyodan B."/>
            <person name="Lindquist E."/>
            <person name="Peto M."/>
            <person name="Grant D."/>
            <person name="Shu S."/>
            <person name="Goodstein D."/>
            <person name="Barry K."/>
            <person name="Futrell-Griggs M."/>
            <person name="Abernathy B."/>
            <person name="Du J."/>
            <person name="Tian Z."/>
            <person name="Zhu L."/>
            <person name="Gill N."/>
            <person name="Joshi T."/>
            <person name="Libault M."/>
            <person name="Sethuraman A."/>
            <person name="Zhang X.-C."/>
            <person name="Shinozaki K."/>
            <person name="Nguyen H.T."/>
            <person name="Wing R.A."/>
            <person name="Cregan P."/>
            <person name="Specht J."/>
            <person name="Grimwood J."/>
            <person name="Rokhsar D."/>
            <person name="Stacey G."/>
            <person name="Shoemaker R.C."/>
            <person name="Jackson S.A."/>
        </authorList>
    </citation>
    <scope>NUCLEOTIDE SEQUENCE</scope>
    <source>
        <strain evidence="12">cv. Williams 82</strain>
        <tissue evidence="11">Callus</tissue>
    </source>
</reference>
<dbReference type="GO" id="GO:0016020">
    <property type="term" value="C:membrane"/>
    <property type="evidence" value="ECO:0000318"/>
    <property type="project" value="GO_Central"/>
</dbReference>
<dbReference type="SMR" id="A0A0R0F7R2"/>
<keyword evidence="13" id="KW-1185">Reference proteome</keyword>
<dbReference type="PANTHER" id="PTHR43840:SF45">
    <property type="entry name" value="METAL TOLERANCE PROTEIN C3-RELATED"/>
    <property type="match status" value="1"/>
</dbReference>
<dbReference type="InterPro" id="IPR027469">
    <property type="entry name" value="Cation_efflux_TMD_sf"/>
</dbReference>
<keyword evidence="4" id="KW-0926">Vacuole</keyword>
<accession>A0A0R0F7R2</accession>
<evidence type="ECO:0000256" key="4">
    <source>
        <dbReference type="ARBA" id="ARBA00022554"/>
    </source>
</evidence>
<comment type="subcellular location">
    <subcellularLocation>
        <location evidence="2">Vacuole membrane</location>
        <topology evidence="2">Multi-pass membrane protein</topology>
    </subcellularLocation>
</comment>
<sequence length="294" mass="33122">MKISNYANVALLILKIYATVRSGSIAIAASTLDSLLDLMAGGILWFTHLSMKNINIYKYPIGKLRVQPVGIIIFAAIMATLGFQVLITAVQQLIQNSPAEMMTTEQLIWLYSIMIFATVVKLMLWLYCRSSGNKIVRAYADDHHFDVVTNMVGLVAAVLGDKYYWWIDPVGAILLAIYTITNWSHTVMENAVSLVGQSAPPEVLQKLTYLVIRHPRIKRVDTVRAYTFGVLYFVEVDIELPEDLPLKEAHAIGESLQIKLEKLPEVERAFVHLDFECDHKPEHSVLIKLPNNQP</sequence>
<protein>
    <submittedName>
        <fullName evidence="11 12">Uncharacterized protein</fullName>
    </submittedName>
</protein>
<evidence type="ECO:0000313" key="11">
    <source>
        <dbReference type="EMBL" id="KRG98100.1"/>
    </source>
</evidence>
<dbReference type="ExpressionAtlas" id="A0A0R0F7R2">
    <property type="expression patterns" value="baseline and differential"/>
</dbReference>
<evidence type="ECO:0000313" key="13">
    <source>
        <dbReference type="Proteomes" id="UP000008827"/>
    </source>
</evidence>
<keyword evidence="3" id="KW-0813">Transport</keyword>
<feature type="transmembrane region" description="Helical" evidence="8">
    <location>
        <begin position="107"/>
        <end position="127"/>
    </location>
</feature>
<evidence type="ECO:0000256" key="5">
    <source>
        <dbReference type="ARBA" id="ARBA00022692"/>
    </source>
</evidence>
<keyword evidence="6 8" id="KW-1133">Transmembrane helix</keyword>
<dbReference type="EMBL" id="CM000851">
    <property type="protein sequence ID" value="KRG98100.1"/>
    <property type="molecule type" value="Genomic_DNA"/>
</dbReference>
<dbReference type="GO" id="GO:0005774">
    <property type="term" value="C:vacuolar membrane"/>
    <property type="evidence" value="ECO:0007669"/>
    <property type="project" value="UniProtKB-SubCell"/>
</dbReference>
<dbReference type="AlphaFoldDB" id="A0A0R0F7R2"/>
<gene>
    <name evidence="11" type="ORF">GLYMA_18G050400</name>
</gene>
<evidence type="ECO:0000256" key="1">
    <source>
        <dbReference type="ARBA" id="ARBA00003168"/>
    </source>
</evidence>
<dbReference type="InterPro" id="IPR002524">
    <property type="entry name" value="Cation_efflux"/>
</dbReference>
<dbReference type="InterPro" id="IPR036837">
    <property type="entry name" value="Cation_efflux_CTD_sf"/>
</dbReference>
<dbReference type="SUPFAM" id="SSF160240">
    <property type="entry name" value="Cation efflux protein cytoplasmic domain-like"/>
    <property type="match status" value="1"/>
</dbReference>
<dbReference type="STRING" id="3847.A0A0R0F7R2"/>
<dbReference type="InParanoid" id="A0A0R0F7R2"/>
<dbReference type="Pfam" id="PF01545">
    <property type="entry name" value="Cation_efflux"/>
    <property type="match status" value="1"/>
</dbReference>
<dbReference type="FunFam" id="3.30.70.1350:FF:000005">
    <property type="entry name" value="Metal tolerance protein 4"/>
    <property type="match status" value="1"/>
</dbReference>
<dbReference type="InterPro" id="IPR058533">
    <property type="entry name" value="Cation_efflux_TM"/>
</dbReference>
<dbReference type="InterPro" id="IPR027470">
    <property type="entry name" value="Cation_efflux_CTD"/>
</dbReference>
<organism evidence="11">
    <name type="scientific">Glycine max</name>
    <name type="common">Soybean</name>
    <name type="synonym">Glycine hispida</name>
    <dbReference type="NCBI Taxonomy" id="3847"/>
    <lineage>
        <taxon>Eukaryota</taxon>
        <taxon>Viridiplantae</taxon>
        <taxon>Streptophyta</taxon>
        <taxon>Embryophyta</taxon>
        <taxon>Tracheophyta</taxon>
        <taxon>Spermatophyta</taxon>
        <taxon>Magnoliopsida</taxon>
        <taxon>eudicotyledons</taxon>
        <taxon>Gunneridae</taxon>
        <taxon>Pentapetalae</taxon>
        <taxon>rosids</taxon>
        <taxon>fabids</taxon>
        <taxon>Fabales</taxon>
        <taxon>Fabaceae</taxon>
        <taxon>Papilionoideae</taxon>
        <taxon>50 kb inversion clade</taxon>
        <taxon>NPAAA clade</taxon>
        <taxon>indigoferoid/millettioid clade</taxon>
        <taxon>Phaseoleae</taxon>
        <taxon>Glycine</taxon>
        <taxon>Glycine subgen. Soja</taxon>
    </lineage>
</organism>